<reference evidence="2 3" key="1">
    <citation type="journal article" date="2010" name="Cell">
        <title>The genome of Naegleria gruberi illuminates early eukaryotic versatility.</title>
        <authorList>
            <person name="Fritz-Laylin L.K."/>
            <person name="Prochnik S.E."/>
            <person name="Ginger M.L."/>
            <person name="Dacks J.B."/>
            <person name="Carpenter M.L."/>
            <person name="Field M.C."/>
            <person name="Kuo A."/>
            <person name="Paredez A."/>
            <person name="Chapman J."/>
            <person name="Pham J."/>
            <person name="Shu S."/>
            <person name="Neupane R."/>
            <person name="Cipriano M."/>
            <person name="Mancuso J."/>
            <person name="Tu H."/>
            <person name="Salamov A."/>
            <person name="Lindquist E."/>
            <person name="Shapiro H."/>
            <person name="Lucas S."/>
            <person name="Grigoriev I.V."/>
            <person name="Cande W.Z."/>
            <person name="Fulton C."/>
            <person name="Rokhsar D.S."/>
            <person name="Dawson S.C."/>
        </authorList>
    </citation>
    <scope>NUCLEOTIDE SEQUENCE [LARGE SCALE GENOMIC DNA]</scope>
    <source>
        <strain evidence="2 3">NEG-M</strain>
    </source>
</reference>
<evidence type="ECO:0000313" key="2">
    <source>
        <dbReference type="EMBL" id="EFC43895.1"/>
    </source>
</evidence>
<keyword evidence="1" id="KW-0732">Signal</keyword>
<keyword evidence="3" id="KW-1185">Reference proteome</keyword>
<sequence length="425" mass="46783">MIRTKLLLLCCFVLLNSALVFGRIDGWIQTNANTGRSRNSDLGTYDLQRDVIKMYDGLKLIPNSIVMPVYALNFCGLSVDQASGGQVIVCIERDGGMSSSKVKIPKEYELMDVLPVMDENFGYYTVRRNTTNGVSFVLRSSILSNDQNSQVLFDTKTNNNIHAMVLTDYGLIIASGNFIVNVDRKSGIGNWIINLSGIQSGCQFLYDLSQSVPTLYILYSSGITAIHPQTGATLLATPSNFYINFAPQHAFLTVGKDFLAIPDKSYGNSVSIVEKRNLQRGIIATVKLVGKNGIYFQLDKCSNLISRDTNSFFLSCMNADSSLSALRFDVTNTTVTLGYEINANSLFGIPPKVCSSQIAAYGKTAFYGMACDVGLIGFHQDNILVPRREIHIDVAHDTQVYGTLGRFALITSNNGKTQIEFVYIQ</sequence>
<organism evidence="3">
    <name type="scientific">Naegleria gruberi</name>
    <name type="common">Amoeba</name>
    <dbReference type="NCBI Taxonomy" id="5762"/>
    <lineage>
        <taxon>Eukaryota</taxon>
        <taxon>Discoba</taxon>
        <taxon>Heterolobosea</taxon>
        <taxon>Tetramitia</taxon>
        <taxon>Eutetramitia</taxon>
        <taxon>Vahlkampfiidae</taxon>
        <taxon>Naegleria</taxon>
    </lineage>
</organism>
<dbReference type="KEGG" id="ngr:NAEGRDRAFT_68226"/>
<evidence type="ECO:0000256" key="1">
    <source>
        <dbReference type="SAM" id="SignalP"/>
    </source>
</evidence>
<dbReference type="EMBL" id="GG738871">
    <property type="protein sequence ID" value="EFC43895.1"/>
    <property type="molecule type" value="Genomic_DNA"/>
</dbReference>
<dbReference type="RefSeq" id="XP_002676639.1">
    <property type="nucleotide sequence ID" value="XM_002676593.1"/>
</dbReference>
<gene>
    <name evidence="2" type="ORF">NAEGRDRAFT_68226</name>
</gene>
<accession>D2VGZ9</accession>
<feature type="chain" id="PRO_5003038164" evidence="1">
    <location>
        <begin position="23"/>
        <end position="425"/>
    </location>
</feature>
<feature type="signal peptide" evidence="1">
    <location>
        <begin position="1"/>
        <end position="22"/>
    </location>
</feature>
<dbReference type="GeneID" id="8856616"/>
<dbReference type="VEuPathDB" id="AmoebaDB:NAEGRDRAFT_68226"/>
<dbReference type="Proteomes" id="UP000006671">
    <property type="component" value="Unassembled WGS sequence"/>
</dbReference>
<protein>
    <submittedName>
        <fullName evidence="2">Predicted protein</fullName>
    </submittedName>
</protein>
<name>D2VGZ9_NAEGR</name>
<dbReference type="InParanoid" id="D2VGZ9"/>
<dbReference type="AlphaFoldDB" id="D2VGZ9"/>
<evidence type="ECO:0000313" key="3">
    <source>
        <dbReference type="Proteomes" id="UP000006671"/>
    </source>
</evidence>
<proteinExistence type="predicted"/>